<dbReference type="OrthoDB" id="848085at2759"/>
<dbReference type="Proteomes" id="UP000694251">
    <property type="component" value="Chromosome 11"/>
</dbReference>
<dbReference type="InterPro" id="IPR017451">
    <property type="entry name" value="F-box-assoc_interact_dom"/>
</dbReference>
<dbReference type="PROSITE" id="PS50181">
    <property type="entry name" value="FBOX"/>
    <property type="match status" value="2"/>
</dbReference>
<reference evidence="2 3" key="1">
    <citation type="submission" date="2020-12" db="EMBL/GenBank/DDBJ databases">
        <title>Concerted genomic and epigenomic changes stabilize Arabidopsis allopolyploids.</title>
        <authorList>
            <person name="Chen Z."/>
        </authorList>
    </citation>
    <scope>NUCLEOTIDE SEQUENCE [LARGE SCALE GENOMIC DNA]</scope>
    <source>
        <strain evidence="2">As9502</strain>
        <tissue evidence="2">Leaf</tissue>
    </source>
</reference>
<evidence type="ECO:0000259" key="1">
    <source>
        <dbReference type="PROSITE" id="PS50181"/>
    </source>
</evidence>
<keyword evidence="3" id="KW-1185">Reference proteome</keyword>
<organism evidence="2 3">
    <name type="scientific">Arabidopsis suecica</name>
    <name type="common">Swedish thale-cress</name>
    <name type="synonym">Cardaminopsis suecica</name>
    <dbReference type="NCBI Taxonomy" id="45249"/>
    <lineage>
        <taxon>Eukaryota</taxon>
        <taxon>Viridiplantae</taxon>
        <taxon>Streptophyta</taxon>
        <taxon>Embryophyta</taxon>
        <taxon>Tracheophyta</taxon>
        <taxon>Spermatophyta</taxon>
        <taxon>Magnoliopsida</taxon>
        <taxon>eudicotyledons</taxon>
        <taxon>Gunneridae</taxon>
        <taxon>Pentapetalae</taxon>
        <taxon>rosids</taxon>
        <taxon>malvids</taxon>
        <taxon>Brassicales</taxon>
        <taxon>Brassicaceae</taxon>
        <taxon>Camelineae</taxon>
        <taxon>Arabidopsis</taxon>
    </lineage>
</organism>
<dbReference type="InterPro" id="IPR050796">
    <property type="entry name" value="SCF_F-box_component"/>
</dbReference>
<gene>
    <name evidence="2" type="ORF">ISN44_As11g027720</name>
</gene>
<dbReference type="EMBL" id="JAEFBJ010000011">
    <property type="protein sequence ID" value="KAG7556777.1"/>
    <property type="molecule type" value="Genomic_DNA"/>
</dbReference>
<comment type="caution">
    <text evidence="2">The sequence shown here is derived from an EMBL/GenBank/DDBJ whole genome shotgun (WGS) entry which is preliminary data.</text>
</comment>
<dbReference type="SMART" id="SM00256">
    <property type="entry name" value="FBOX"/>
    <property type="match status" value="2"/>
</dbReference>
<feature type="domain" description="F-box" evidence="1">
    <location>
        <begin position="1"/>
        <end position="46"/>
    </location>
</feature>
<name>A0A8T1ZEP5_ARASU</name>
<dbReference type="AlphaFoldDB" id="A0A8T1ZEP5"/>
<proteinExistence type="predicted"/>
<feature type="domain" description="F-box" evidence="1">
    <location>
        <begin position="404"/>
        <end position="450"/>
    </location>
</feature>
<dbReference type="InterPro" id="IPR006527">
    <property type="entry name" value="F-box-assoc_dom_typ1"/>
</dbReference>
<dbReference type="InterPro" id="IPR001810">
    <property type="entry name" value="F-box_dom"/>
</dbReference>
<dbReference type="CDD" id="cd22157">
    <property type="entry name" value="F-box_AtFBW1-like"/>
    <property type="match status" value="2"/>
</dbReference>
<evidence type="ECO:0000313" key="2">
    <source>
        <dbReference type="EMBL" id="KAG7556777.1"/>
    </source>
</evidence>
<dbReference type="PANTHER" id="PTHR31672">
    <property type="entry name" value="BNACNNG10540D PROTEIN"/>
    <property type="match status" value="1"/>
</dbReference>
<dbReference type="Pfam" id="PF07734">
    <property type="entry name" value="FBA_1"/>
    <property type="match status" value="2"/>
</dbReference>
<accession>A0A8T1ZEP5</accession>
<dbReference type="PANTHER" id="PTHR31672:SF13">
    <property type="entry name" value="F-BOX PROTEIN CPR30-LIKE"/>
    <property type="match status" value="1"/>
</dbReference>
<protein>
    <submittedName>
        <fullName evidence="2">Galactose oxidase/kelch beta-propeller</fullName>
    </submittedName>
</protein>
<dbReference type="Pfam" id="PF00646">
    <property type="entry name" value="F-box"/>
    <property type="match status" value="2"/>
</dbReference>
<evidence type="ECO:0000313" key="3">
    <source>
        <dbReference type="Proteomes" id="UP000694251"/>
    </source>
</evidence>
<dbReference type="NCBIfam" id="TIGR01640">
    <property type="entry name" value="F_box_assoc_1"/>
    <property type="match status" value="2"/>
</dbReference>
<sequence length="792" mass="91914">MTMPNLPKELVEEILSFVPATYLKRLSSTCKPWNRLIHNDKRFARKHSENSEKEFLVFMLRRNFRICRLSFNLHGTDPSAEVKGELILPDPYFKNSADQFEIDRVFHCDGLLLCTSQLERRMVVWNPLTGETKWIQTRQEGGTFVLGYSQDKNKFRNKSYKIMGFYDRSSEFLEVYDFKSDSWRVLDGIRPEWYLGYAYRCVSLKGNAYMLGIDIIEEMGLNLSLLKYDFSTEKYEPVTLPFPSHAHCFREAHCLSVVRGEKFFLLYRRDKRFKTEIWVTNKIDDTTTEGAVSWTKVLALDLNRELQIAFTSNFLVDEEKKVFMCCVSWREDGDEDKSKDKVYIVGEDSKVKEIDSGVNATIGCWPTILGYVPSLVQIERALLYISNYNILSRATCCRFLRSPTMTIPNLPKDLVEEVLSFVPATYLKRLSSTCKPWNRLIHNDKRFVRKHFDNAAKEFLVFMLRKNFRICRISFNLHGTDPSAKVKGELTLPDPYFKNSADQFKIDKVFHCDGLLLCTSKLERRMVVWNPLTGETKWIQIREERGTFVLGYSQDKNKSCNKSYKIIGFYRSGDEVWEYDLNSDSWRVLDGIRAKWYLGGSCRCVSLKGNAYMLALGITDMGLRLSLLKYDFSTEKYVRVTLPVPSQARSFNNANRLSVVRGEKLALLYRPPDKRSKTEVWVTNKIDDTTEGAVSWTKVLALDLSREPHISFKTNFLVDEEKKVFMSCVRLREDGDENKSKYKVYIVREDNKVKEIDSGVNATNGSWPTILSLYVPSLVQIQQAGGKRERSD</sequence>